<feature type="transmembrane region" description="Helical" evidence="7">
    <location>
        <begin position="313"/>
        <end position="334"/>
    </location>
</feature>
<evidence type="ECO:0000256" key="4">
    <source>
        <dbReference type="ARBA" id="ARBA00022692"/>
    </source>
</evidence>
<keyword evidence="12" id="KW-1185">Reference proteome</keyword>
<dbReference type="Proteomes" id="UP000316598">
    <property type="component" value="Unassembled WGS sequence"/>
</dbReference>
<dbReference type="GO" id="GO:0005886">
    <property type="term" value="C:plasma membrane"/>
    <property type="evidence" value="ECO:0007669"/>
    <property type="project" value="UniProtKB-SubCell"/>
</dbReference>
<dbReference type="Pfam" id="PF07670">
    <property type="entry name" value="Gate"/>
    <property type="match status" value="1"/>
</dbReference>
<dbReference type="InterPro" id="IPR002668">
    <property type="entry name" value="CNT_N_dom"/>
</dbReference>
<feature type="transmembrane region" description="Helical" evidence="7">
    <location>
        <begin position="283"/>
        <end position="307"/>
    </location>
</feature>
<evidence type="ECO:0000259" key="8">
    <source>
        <dbReference type="Pfam" id="PF01773"/>
    </source>
</evidence>
<dbReference type="Pfam" id="PF01773">
    <property type="entry name" value="Nucleos_tra2_N"/>
    <property type="match status" value="1"/>
</dbReference>
<dbReference type="EMBL" id="SJPI01000001">
    <property type="protein sequence ID" value="TWT54487.1"/>
    <property type="molecule type" value="Genomic_DNA"/>
</dbReference>
<feature type="transmembrane region" description="Helical" evidence="7">
    <location>
        <begin position="216"/>
        <end position="238"/>
    </location>
</feature>
<evidence type="ECO:0000259" key="10">
    <source>
        <dbReference type="Pfam" id="PF07670"/>
    </source>
</evidence>
<dbReference type="GO" id="GO:0005337">
    <property type="term" value="F:nucleoside transmembrane transporter activity"/>
    <property type="evidence" value="ECO:0007669"/>
    <property type="project" value="InterPro"/>
</dbReference>
<feature type="transmembrane region" description="Helical" evidence="7">
    <location>
        <begin position="141"/>
        <end position="169"/>
    </location>
</feature>
<dbReference type="GO" id="GO:0015293">
    <property type="term" value="F:symporter activity"/>
    <property type="evidence" value="ECO:0007669"/>
    <property type="project" value="TreeGrafter"/>
</dbReference>
<sequence>MPVIVSLLHRKNPSPCHFFANVLMQARLICALGLAVFIGLAWLISTDRKRFPLRVVVGGLLLQLLLGLIVLRTDPGRYVFQLIGDAFTEVMATVKAGSGFLFSINGDQSLLNTFAFGILPTVIFFSSLMSILYHLGIMQRLVWALAWVMRFTLGTSGAETLAAAANVFVGHTEAPLVVRPYLGSMTRSELCAMMTGGFATVTGGLLGVYAGMGIDISHLLTASIISAPAALLIAKVMVPETEPEKVAAEMTLSAPSSHVNLIGAAVEGASDGLKLALNVGAMLIAFLALIALFDVILGYGCSLVGLVDDAGSPMVTLGVILGYLCWPLAWLLGIPAGECMEAGRLIGLKTVANEFIAYDALGNATVGPGGVISERTRVVLTYALAGFSNFGAIGIQVGGIGGLEPSRKDDLAKLGLRAMFGGLLACCMTGAIAGLLL</sequence>
<dbReference type="PANTHER" id="PTHR10590">
    <property type="entry name" value="SODIUM/NUCLEOSIDE COTRANSPORTER"/>
    <property type="match status" value="1"/>
</dbReference>
<feature type="transmembrane region" description="Helical" evidence="7">
    <location>
        <begin position="78"/>
        <end position="102"/>
    </location>
</feature>
<keyword evidence="5 7" id="KW-1133">Transmembrane helix</keyword>
<evidence type="ECO:0000256" key="2">
    <source>
        <dbReference type="ARBA" id="ARBA00009033"/>
    </source>
</evidence>
<name>A0A5C5WUR6_9BACT</name>
<feature type="domain" description="Concentrative nucleoside transporter C-terminal" evidence="9">
    <location>
        <begin position="218"/>
        <end position="434"/>
    </location>
</feature>
<dbReference type="Pfam" id="PF07662">
    <property type="entry name" value="Nucleos_tra2_C"/>
    <property type="match status" value="1"/>
</dbReference>
<organism evidence="11 12">
    <name type="scientific">Rubripirellula amarantea</name>
    <dbReference type="NCBI Taxonomy" id="2527999"/>
    <lineage>
        <taxon>Bacteria</taxon>
        <taxon>Pseudomonadati</taxon>
        <taxon>Planctomycetota</taxon>
        <taxon>Planctomycetia</taxon>
        <taxon>Pirellulales</taxon>
        <taxon>Pirellulaceae</taxon>
        <taxon>Rubripirellula</taxon>
    </lineage>
</organism>
<evidence type="ECO:0000313" key="12">
    <source>
        <dbReference type="Proteomes" id="UP000316598"/>
    </source>
</evidence>
<dbReference type="InterPro" id="IPR011642">
    <property type="entry name" value="Gate_dom"/>
</dbReference>
<feature type="transmembrane region" description="Helical" evidence="7">
    <location>
        <begin position="414"/>
        <end position="436"/>
    </location>
</feature>
<evidence type="ECO:0000256" key="6">
    <source>
        <dbReference type="ARBA" id="ARBA00023136"/>
    </source>
</evidence>
<comment type="caution">
    <text evidence="11">The sequence shown here is derived from an EMBL/GenBank/DDBJ whole genome shotgun (WGS) entry which is preliminary data.</text>
</comment>
<accession>A0A5C5WUR6</accession>
<dbReference type="PANTHER" id="PTHR10590:SF4">
    <property type="entry name" value="SOLUTE CARRIER FAMILY 28 MEMBER 3"/>
    <property type="match status" value="1"/>
</dbReference>
<reference evidence="11 12" key="1">
    <citation type="submission" date="2019-02" db="EMBL/GenBank/DDBJ databases">
        <title>Deep-cultivation of Planctomycetes and their phenomic and genomic characterization uncovers novel biology.</title>
        <authorList>
            <person name="Wiegand S."/>
            <person name="Jogler M."/>
            <person name="Boedeker C."/>
            <person name="Pinto D."/>
            <person name="Vollmers J."/>
            <person name="Rivas-Marin E."/>
            <person name="Kohn T."/>
            <person name="Peeters S.H."/>
            <person name="Heuer A."/>
            <person name="Rast P."/>
            <person name="Oberbeckmann S."/>
            <person name="Bunk B."/>
            <person name="Jeske O."/>
            <person name="Meyerdierks A."/>
            <person name="Storesund J.E."/>
            <person name="Kallscheuer N."/>
            <person name="Luecker S."/>
            <person name="Lage O.M."/>
            <person name="Pohl T."/>
            <person name="Merkel B.J."/>
            <person name="Hornburger P."/>
            <person name="Mueller R.-W."/>
            <person name="Bruemmer F."/>
            <person name="Labrenz M."/>
            <person name="Spormann A.M."/>
            <person name="Op Den Camp H."/>
            <person name="Overmann J."/>
            <person name="Amann R."/>
            <person name="Jetten M.S.M."/>
            <person name="Mascher T."/>
            <person name="Medema M.H."/>
            <person name="Devos D.P."/>
            <person name="Kaster A.-K."/>
            <person name="Ovreas L."/>
            <person name="Rohde M."/>
            <person name="Galperin M.Y."/>
            <person name="Jogler C."/>
        </authorList>
    </citation>
    <scope>NUCLEOTIDE SEQUENCE [LARGE SCALE GENOMIC DNA]</scope>
    <source>
        <strain evidence="11 12">Pla22</strain>
    </source>
</reference>
<keyword evidence="3" id="KW-1003">Cell membrane</keyword>
<evidence type="ECO:0000256" key="1">
    <source>
        <dbReference type="ARBA" id="ARBA00004651"/>
    </source>
</evidence>
<evidence type="ECO:0000313" key="11">
    <source>
        <dbReference type="EMBL" id="TWT54487.1"/>
    </source>
</evidence>
<feature type="transmembrane region" description="Helical" evidence="7">
    <location>
        <begin position="22"/>
        <end position="44"/>
    </location>
</feature>
<feature type="domain" description="Nucleoside transporter/FeoB GTPase Gate" evidence="10">
    <location>
        <begin position="116"/>
        <end position="213"/>
    </location>
</feature>
<gene>
    <name evidence="11" type="primary">psuT</name>
    <name evidence="11" type="ORF">Pla22_21340</name>
</gene>
<feature type="domain" description="Concentrative nucleoside transporter N-terminal" evidence="8">
    <location>
        <begin position="32"/>
        <end position="103"/>
    </location>
</feature>
<keyword evidence="4 7" id="KW-0812">Transmembrane</keyword>
<feature type="transmembrane region" description="Helical" evidence="7">
    <location>
        <begin position="114"/>
        <end position="135"/>
    </location>
</feature>
<dbReference type="AlphaFoldDB" id="A0A5C5WUR6"/>
<dbReference type="InterPro" id="IPR011657">
    <property type="entry name" value="CNT_C_dom"/>
</dbReference>
<keyword evidence="6 7" id="KW-0472">Membrane</keyword>
<comment type="subcellular location">
    <subcellularLocation>
        <location evidence="1">Cell membrane</location>
        <topology evidence="1">Multi-pass membrane protein</topology>
    </subcellularLocation>
</comment>
<evidence type="ECO:0000259" key="9">
    <source>
        <dbReference type="Pfam" id="PF07662"/>
    </source>
</evidence>
<feature type="transmembrane region" description="Helical" evidence="7">
    <location>
        <begin position="51"/>
        <end position="72"/>
    </location>
</feature>
<evidence type="ECO:0000256" key="5">
    <source>
        <dbReference type="ARBA" id="ARBA00022989"/>
    </source>
</evidence>
<comment type="similarity">
    <text evidence="2">Belongs to the concentrative nucleoside transporter (CNT) (TC 2.A.41) family.</text>
</comment>
<proteinExistence type="inferred from homology"/>
<protein>
    <submittedName>
        <fullName evidence="11">Putative pseudouridine transporter</fullName>
    </submittedName>
</protein>
<evidence type="ECO:0000256" key="3">
    <source>
        <dbReference type="ARBA" id="ARBA00022475"/>
    </source>
</evidence>
<feature type="transmembrane region" description="Helical" evidence="7">
    <location>
        <begin position="190"/>
        <end position="210"/>
    </location>
</feature>
<dbReference type="InterPro" id="IPR008276">
    <property type="entry name" value="C_nuclsd_transpt"/>
</dbReference>
<evidence type="ECO:0000256" key="7">
    <source>
        <dbReference type="SAM" id="Phobius"/>
    </source>
</evidence>